<evidence type="ECO:0000256" key="2">
    <source>
        <dbReference type="ARBA" id="ARBA00005975"/>
    </source>
</evidence>
<dbReference type="EMBL" id="VRMN01000011">
    <property type="protein sequence ID" value="KAA8491979.1"/>
    <property type="molecule type" value="Genomic_DNA"/>
</dbReference>
<keyword evidence="3" id="KW-0479">Metal-binding</keyword>
<reference evidence="9" key="1">
    <citation type="journal article" date="2019" name="Nat. Commun.">
        <title>Expansion of phycobilisome linker gene families in mesophilic red algae.</title>
        <authorList>
            <person name="Lee J."/>
            <person name="Kim D."/>
            <person name="Bhattacharya D."/>
            <person name="Yoon H.S."/>
        </authorList>
    </citation>
    <scope>NUCLEOTIDE SEQUENCE [LARGE SCALE GENOMIC DNA]</scope>
    <source>
        <strain evidence="9">CCMP 1328</strain>
    </source>
</reference>
<accession>A0A5J4YKI7</accession>
<dbReference type="InterPro" id="IPR037519">
    <property type="entry name" value="LITAF_fam"/>
</dbReference>
<dbReference type="SMART" id="SM00714">
    <property type="entry name" value="LITAF"/>
    <property type="match status" value="1"/>
</dbReference>
<dbReference type="Proteomes" id="UP000324585">
    <property type="component" value="Unassembled WGS sequence"/>
</dbReference>
<dbReference type="PROSITE" id="PS51837">
    <property type="entry name" value="LITAF"/>
    <property type="match status" value="1"/>
</dbReference>
<comment type="subcellular location">
    <subcellularLocation>
        <location evidence="1">Membrane</location>
        <topology evidence="1">Peripheral membrane protein</topology>
    </subcellularLocation>
</comment>
<reference evidence="8" key="2">
    <citation type="submission" date="2019-09" db="EMBL/GenBank/DDBJ databases">
        <title>Expansion of phycobilisome linker gene families in mesophilic red algae.</title>
        <authorList>
            <person name="Lee J."/>
        </authorList>
    </citation>
    <scope>NUCLEOTIDE SEQUENCE [LARGE SCALE GENOMIC DNA]</scope>
    <source>
        <strain evidence="8">CCMP 1328</strain>
        <tissue evidence="8">Unicellular</tissue>
    </source>
</reference>
<evidence type="ECO:0000256" key="3">
    <source>
        <dbReference type="ARBA" id="ARBA00022723"/>
    </source>
</evidence>
<evidence type="ECO:0000256" key="5">
    <source>
        <dbReference type="ARBA" id="ARBA00023136"/>
    </source>
</evidence>
<protein>
    <recommendedName>
        <fullName evidence="6">LITAF domain-containing protein</fullName>
    </recommendedName>
</protein>
<evidence type="ECO:0000259" key="6">
    <source>
        <dbReference type="PROSITE" id="PS51837"/>
    </source>
</evidence>
<proteinExistence type="inferred from homology"/>
<comment type="caution">
    <text evidence="8">The sequence shown here is derived from an EMBL/GenBank/DDBJ whole genome shotgun (WGS) entry which is preliminary data.</text>
</comment>
<evidence type="ECO:0000313" key="9">
    <source>
        <dbReference type="Proteomes" id="UP000324585"/>
    </source>
</evidence>
<dbReference type="OrthoDB" id="5599753at2759"/>
<keyword evidence="5" id="KW-0472">Membrane</keyword>
<gene>
    <name evidence="7" type="ORF">FVE85_2484</name>
    <name evidence="8" type="ORF">FVE85_8461</name>
</gene>
<dbReference type="AlphaFoldDB" id="A0A5J4YKI7"/>
<name>A0A5J4YKI7_PORPP</name>
<dbReference type="EMBL" id="VRMN01000013">
    <property type="protein sequence ID" value="KAA8491469.1"/>
    <property type="molecule type" value="Genomic_DNA"/>
</dbReference>
<dbReference type="InterPro" id="IPR006629">
    <property type="entry name" value="LITAF"/>
</dbReference>
<feature type="domain" description="LITAF" evidence="6">
    <location>
        <begin position="31"/>
        <end position="113"/>
    </location>
</feature>
<dbReference type="PANTHER" id="PTHR23292:SF6">
    <property type="entry name" value="FI16602P1-RELATED"/>
    <property type="match status" value="1"/>
</dbReference>
<dbReference type="Pfam" id="PF10601">
    <property type="entry name" value="zf-LITAF-like"/>
    <property type="match status" value="1"/>
</dbReference>
<organism evidence="8 9">
    <name type="scientific">Porphyridium purpureum</name>
    <name type="common">Red alga</name>
    <name type="synonym">Porphyridium cruentum</name>
    <dbReference type="NCBI Taxonomy" id="35688"/>
    <lineage>
        <taxon>Eukaryota</taxon>
        <taxon>Rhodophyta</taxon>
        <taxon>Bangiophyceae</taxon>
        <taxon>Porphyridiales</taxon>
        <taxon>Porphyridiaceae</taxon>
        <taxon>Porphyridium</taxon>
    </lineage>
</organism>
<evidence type="ECO:0000256" key="4">
    <source>
        <dbReference type="ARBA" id="ARBA00022833"/>
    </source>
</evidence>
<keyword evidence="9" id="KW-1185">Reference proteome</keyword>
<dbReference type="GO" id="GO:0016020">
    <property type="term" value="C:membrane"/>
    <property type="evidence" value="ECO:0007669"/>
    <property type="project" value="UniProtKB-SubCell"/>
</dbReference>
<sequence length="114" mass="11891">MASVQQQSCAENLNATGAATEAPAQPQLESRQTVYVQTGPVKMSKHPQVTVCGACGEKVQTKVEYNSCNAINWGICIFTGLCCVFIPGLCNSGTNTALHTCPKCGAFVGESSAC</sequence>
<dbReference type="GO" id="GO:0008270">
    <property type="term" value="F:zinc ion binding"/>
    <property type="evidence" value="ECO:0007669"/>
    <property type="project" value="TreeGrafter"/>
</dbReference>
<comment type="similarity">
    <text evidence="2">Belongs to the CDIP1/LITAF family.</text>
</comment>
<evidence type="ECO:0000256" key="1">
    <source>
        <dbReference type="ARBA" id="ARBA00004170"/>
    </source>
</evidence>
<evidence type="ECO:0000313" key="7">
    <source>
        <dbReference type="EMBL" id="KAA8491469.1"/>
    </source>
</evidence>
<keyword evidence="4" id="KW-0862">Zinc</keyword>
<evidence type="ECO:0000313" key="8">
    <source>
        <dbReference type="EMBL" id="KAA8491979.1"/>
    </source>
</evidence>
<dbReference type="PANTHER" id="PTHR23292">
    <property type="entry name" value="LIPOPOLYSACCHARIDE-INDUCED TUMOR NECROSIS FACTOR-ALPHA FACTOR"/>
    <property type="match status" value="1"/>
</dbReference>